<dbReference type="Pfam" id="PF00011">
    <property type="entry name" value="HSP20"/>
    <property type="match status" value="1"/>
</dbReference>
<dbReference type="InterPro" id="IPR008978">
    <property type="entry name" value="HSP20-like_chaperone"/>
</dbReference>
<reference evidence="4 5" key="1">
    <citation type="submission" date="2016-10" db="EMBL/GenBank/DDBJ databases">
        <authorList>
            <person name="de Groot N.N."/>
        </authorList>
    </citation>
    <scope>NUCLEOTIDE SEQUENCE [LARGE SCALE GENOMIC DNA]</scope>
    <source>
        <strain evidence="4 5">Z108</strain>
    </source>
</reference>
<evidence type="ECO:0000313" key="5">
    <source>
        <dbReference type="Proteomes" id="UP000183639"/>
    </source>
</evidence>
<evidence type="ECO:0000313" key="4">
    <source>
        <dbReference type="EMBL" id="SFH65435.1"/>
    </source>
</evidence>
<dbReference type="InterPro" id="IPR002068">
    <property type="entry name" value="A-crystallin/Hsp20_dom"/>
</dbReference>
<dbReference type="PANTHER" id="PTHR11527">
    <property type="entry name" value="HEAT-SHOCK PROTEIN 20 FAMILY MEMBER"/>
    <property type="match status" value="1"/>
</dbReference>
<evidence type="ECO:0000259" key="3">
    <source>
        <dbReference type="PROSITE" id="PS01031"/>
    </source>
</evidence>
<accession>A0A1I3BT23</accession>
<sequence>MFGLIPFGRRNTMATVDDDFDRLFDFMNQPLSTLFKDAGFTGSSFKVDVKDNGTSYELKAELPGLTKDDINLTYQNNYLTISTKKEESHDEKDEHGNYIRRERYSGSMSRSFYIDNIEESRCTAEFQNGILTVTLPKSAATIDTPKQIPIRTIE</sequence>
<dbReference type="AlphaFoldDB" id="A0A1I3BT23"/>
<feature type="domain" description="SHSP" evidence="3">
    <location>
        <begin position="38"/>
        <end position="153"/>
    </location>
</feature>
<dbReference type="Gene3D" id="2.60.40.790">
    <property type="match status" value="1"/>
</dbReference>
<dbReference type="Proteomes" id="UP000183639">
    <property type="component" value="Unassembled WGS sequence"/>
</dbReference>
<organism evidence="4 5">
    <name type="scientific">Selenomonas ruminantium</name>
    <dbReference type="NCBI Taxonomy" id="971"/>
    <lineage>
        <taxon>Bacteria</taxon>
        <taxon>Bacillati</taxon>
        <taxon>Bacillota</taxon>
        <taxon>Negativicutes</taxon>
        <taxon>Selenomonadales</taxon>
        <taxon>Selenomonadaceae</taxon>
        <taxon>Selenomonas</taxon>
    </lineage>
</organism>
<dbReference type="CDD" id="cd06471">
    <property type="entry name" value="ACD_LpsHSP_like"/>
    <property type="match status" value="1"/>
</dbReference>
<comment type="similarity">
    <text evidence="1 2">Belongs to the small heat shock protein (HSP20) family.</text>
</comment>
<gene>
    <name evidence="4" type="ORF">SAMN04487861_101210</name>
</gene>
<evidence type="ECO:0000256" key="1">
    <source>
        <dbReference type="PROSITE-ProRule" id="PRU00285"/>
    </source>
</evidence>
<protein>
    <submittedName>
        <fullName evidence="4">HSP20 family protein</fullName>
    </submittedName>
</protein>
<name>A0A1I3BT23_SELRU</name>
<dbReference type="EMBL" id="FOQK01000001">
    <property type="protein sequence ID" value="SFH65435.1"/>
    <property type="molecule type" value="Genomic_DNA"/>
</dbReference>
<dbReference type="PROSITE" id="PS01031">
    <property type="entry name" value="SHSP"/>
    <property type="match status" value="1"/>
</dbReference>
<dbReference type="SUPFAM" id="SSF49764">
    <property type="entry name" value="HSP20-like chaperones"/>
    <property type="match status" value="1"/>
</dbReference>
<evidence type="ECO:0000256" key="2">
    <source>
        <dbReference type="RuleBase" id="RU003616"/>
    </source>
</evidence>
<proteinExistence type="inferred from homology"/>
<dbReference type="OrthoDB" id="9811615at2"/>
<dbReference type="InterPro" id="IPR031107">
    <property type="entry name" value="Small_HSP"/>
</dbReference>